<dbReference type="EMBL" id="GBRH01266358">
    <property type="protein sequence ID" value="JAD31537.1"/>
    <property type="molecule type" value="Transcribed_RNA"/>
</dbReference>
<reference evidence="2" key="1">
    <citation type="submission" date="2014-09" db="EMBL/GenBank/DDBJ databases">
        <authorList>
            <person name="Magalhaes I.L.F."/>
            <person name="Oliveira U."/>
            <person name="Santos F.R."/>
            <person name="Vidigal T.H.D.A."/>
            <person name="Brescovit A.D."/>
            <person name="Santos A.J."/>
        </authorList>
    </citation>
    <scope>NUCLEOTIDE SEQUENCE</scope>
    <source>
        <tissue evidence="2">Shoot tissue taken approximately 20 cm above the soil surface</tissue>
    </source>
</reference>
<reference evidence="2" key="2">
    <citation type="journal article" date="2015" name="Data Brief">
        <title>Shoot transcriptome of the giant reed, Arundo donax.</title>
        <authorList>
            <person name="Barrero R.A."/>
            <person name="Guerrero F.D."/>
            <person name="Moolhuijzen P."/>
            <person name="Goolsby J.A."/>
            <person name="Tidwell J."/>
            <person name="Bellgard S.E."/>
            <person name="Bellgard M.I."/>
        </authorList>
    </citation>
    <scope>NUCLEOTIDE SEQUENCE</scope>
    <source>
        <tissue evidence="2">Shoot tissue taken approximately 20 cm above the soil surface</tissue>
    </source>
</reference>
<accession>A0A0A8Z9L0</accession>
<sequence>MLPQPCTPSHPTAASRCTAHASRRAVTAQQRSRHHSTIASTTLPLTAPVDATPVAAEHTCTPPAVVPSASPAAPQPCPATTRHRRCACSRPLVRIHCSLPIKGELQFELLLPFVSARAQAQLTGCPRRSRPNDFAFEPKRAEADNEGGPRLHRRQ</sequence>
<proteinExistence type="predicted"/>
<name>A0A0A8Z9L0_ARUDO</name>
<feature type="region of interest" description="Disordered" evidence="1">
    <location>
        <begin position="1"/>
        <end position="44"/>
    </location>
</feature>
<evidence type="ECO:0000313" key="2">
    <source>
        <dbReference type="EMBL" id="JAD31537.1"/>
    </source>
</evidence>
<organism evidence="2">
    <name type="scientific">Arundo donax</name>
    <name type="common">Giant reed</name>
    <name type="synonym">Donax arundinaceus</name>
    <dbReference type="NCBI Taxonomy" id="35708"/>
    <lineage>
        <taxon>Eukaryota</taxon>
        <taxon>Viridiplantae</taxon>
        <taxon>Streptophyta</taxon>
        <taxon>Embryophyta</taxon>
        <taxon>Tracheophyta</taxon>
        <taxon>Spermatophyta</taxon>
        <taxon>Magnoliopsida</taxon>
        <taxon>Liliopsida</taxon>
        <taxon>Poales</taxon>
        <taxon>Poaceae</taxon>
        <taxon>PACMAD clade</taxon>
        <taxon>Arundinoideae</taxon>
        <taxon>Arundineae</taxon>
        <taxon>Arundo</taxon>
    </lineage>
</organism>
<feature type="compositionally biased region" description="Basic and acidic residues" evidence="1">
    <location>
        <begin position="136"/>
        <end position="149"/>
    </location>
</feature>
<protein>
    <submittedName>
        <fullName evidence="2">Uncharacterized protein</fullName>
    </submittedName>
</protein>
<feature type="region of interest" description="Disordered" evidence="1">
    <location>
        <begin position="125"/>
        <end position="155"/>
    </location>
</feature>
<evidence type="ECO:0000256" key="1">
    <source>
        <dbReference type="SAM" id="MobiDB-lite"/>
    </source>
</evidence>
<dbReference type="AlphaFoldDB" id="A0A0A8Z9L0"/>